<evidence type="ECO:0000259" key="1">
    <source>
        <dbReference type="PROSITE" id="PS51412"/>
    </source>
</evidence>
<dbReference type="OrthoDB" id="2791787at2759"/>
<gene>
    <name evidence="2" type="ORF">DERYTH_LOCUS20534</name>
</gene>
<comment type="caution">
    <text evidence="2">The sequence shown here is derived from an EMBL/GenBank/DDBJ whole genome shotgun (WGS) entry which is preliminary data.</text>
</comment>
<dbReference type="Pfam" id="PF01823">
    <property type="entry name" value="MACPF"/>
    <property type="match status" value="1"/>
</dbReference>
<dbReference type="EMBL" id="CAJVPY010024362">
    <property type="protein sequence ID" value="CAG8786580.1"/>
    <property type="molecule type" value="Genomic_DNA"/>
</dbReference>
<organism evidence="2 3">
    <name type="scientific">Dentiscutata erythropus</name>
    <dbReference type="NCBI Taxonomy" id="1348616"/>
    <lineage>
        <taxon>Eukaryota</taxon>
        <taxon>Fungi</taxon>
        <taxon>Fungi incertae sedis</taxon>
        <taxon>Mucoromycota</taxon>
        <taxon>Glomeromycotina</taxon>
        <taxon>Glomeromycetes</taxon>
        <taxon>Diversisporales</taxon>
        <taxon>Gigasporaceae</taxon>
        <taxon>Dentiscutata</taxon>
    </lineage>
</organism>
<dbReference type="PROSITE" id="PS51412">
    <property type="entry name" value="MACPF_2"/>
    <property type="match status" value="1"/>
</dbReference>
<keyword evidence="3" id="KW-1185">Reference proteome</keyword>
<reference evidence="2" key="1">
    <citation type="submission" date="2021-06" db="EMBL/GenBank/DDBJ databases">
        <authorList>
            <person name="Kallberg Y."/>
            <person name="Tangrot J."/>
            <person name="Rosling A."/>
        </authorList>
    </citation>
    <scope>NUCLEOTIDE SEQUENCE</scope>
    <source>
        <strain evidence="2">MA453B</strain>
    </source>
</reference>
<name>A0A9N9JN91_9GLOM</name>
<evidence type="ECO:0000313" key="3">
    <source>
        <dbReference type="Proteomes" id="UP000789405"/>
    </source>
</evidence>
<feature type="non-terminal residue" evidence="2">
    <location>
        <position position="434"/>
    </location>
</feature>
<feature type="domain" description="MACPF" evidence="1">
    <location>
        <begin position="1"/>
        <end position="223"/>
    </location>
</feature>
<accession>A0A9N9JN91</accession>
<evidence type="ECO:0000313" key="2">
    <source>
        <dbReference type="EMBL" id="CAG8786580.1"/>
    </source>
</evidence>
<protein>
    <submittedName>
        <fullName evidence="2">11058_t:CDS:1</fullName>
    </submittedName>
</protein>
<sequence length="434" mass="49819">QYGYWLTGGYAEFSATLSADFDESYQHNTFYEFTRVQNDILTHKLVLQSDMDYLRSLLRPEIKQKIESGDPVELFSKYGSHYGCNLKIGGRIIYSASTNKLIFNRTMDLKALAEISYKELVNASESMEFSSETSQFRDNSNCKFVVQGGIPDIVGNVLNEDNFNRWRATIPDNPAFIAFNDDEEKSGYDIFLAISDIDLVHKLISNLFSLDFIGDLASTQKRRDELLEAYRQWAKSEKITLPKDKGPFLEGKMAEAHYLYNDRGTRAIRDIYIHQPDVGDGKEWKFLGQSYLQKPQLTIREKSWAKGVLVDVPDVDSGVTIWSRWDEYFGIQVTFWHPQAPDPENYVTLGSFMKSSYGQNIDGLVAVHKDLCKKSTYDEYIWDDTGSREESNCAVWTIKDAYNINAFIAADNYNSPNPDLIWVLKEEVVEMLDN</sequence>
<dbReference type="InterPro" id="IPR020864">
    <property type="entry name" value="MACPF"/>
</dbReference>
<dbReference type="AlphaFoldDB" id="A0A9N9JN91"/>
<dbReference type="Proteomes" id="UP000789405">
    <property type="component" value="Unassembled WGS sequence"/>
</dbReference>
<proteinExistence type="predicted"/>